<keyword evidence="4" id="KW-1185">Reference proteome</keyword>
<reference evidence="4" key="1">
    <citation type="journal article" date="2019" name="Int. J. Syst. Evol. Microbiol.">
        <title>The Global Catalogue of Microorganisms (GCM) 10K type strain sequencing project: providing services to taxonomists for standard genome sequencing and annotation.</title>
        <authorList>
            <consortium name="The Broad Institute Genomics Platform"/>
            <consortium name="The Broad Institute Genome Sequencing Center for Infectious Disease"/>
            <person name="Wu L."/>
            <person name="Ma J."/>
        </authorList>
    </citation>
    <scope>NUCLEOTIDE SEQUENCE [LARGE SCALE GENOMIC DNA]</scope>
    <source>
        <strain evidence="4">KCTC 42281</strain>
    </source>
</reference>
<dbReference type="RefSeq" id="WP_380096608.1">
    <property type="nucleotide sequence ID" value="NZ_JBHRYD010000006.1"/>
</dbReference>
<organism evidence="3 4">
    <name type="scientific">Devosia honganensis</name>
    <dbReference type="NCBI Taxonomy" id="1610527"/>
    <lineage>
        <taxon>Bacteria</taxon>
        <taxon>Pseudomonadati</taxon>
        <taxon>Pseudomonadota</taxon>
        <taxon>Alphaproteobacteria</taxon>
        <taxon>Hyphomicrobiales</taxon>
        <taxon>Devosiaceae</taxon>
        <taxon>Devosia</taxon>
    </lineage>
</organism>
<evidence type="ECO:0000313" key="4">
    <source>
        <dbReference type="Proteomes" id="UP001595613"/>
    </source>
</evidence>
<keyword evidence="2" id="KW-0963">Cytoplasm</keyword>
<comment type="subcellular location">
    <subcellularLocation>
        <location evidence="2">Cytoplasm</location>
    </subcellularLocation>
</comment>
<dbReference type="PANTHER" id="PTHR12598">
    <property type="entry name" value="COPPER HOMEOSTASIS PROTEIN CUTC"/>
    <property type="match status" value="1"/>
</dbReference>
<comment type="similarity">
    <text evidence="1 2">Belongs to the CutC family.</text>
</comment>
<dbReference type="EMBL" id="JBHRYD010000006">
    <property type="protein sequence ID" value="MFC3704871.1"/>
    <property type="molecule type" value="Genomic_DNA"/>
</dbReference>
<dbReference type="Proteomes" id="UP001595613">
    <property type="component" value="Unassembled WGS sequence"/>
</dbReference>
<dbReference type="PANTHER" id="PTHR12598:SF0">
    <property type="entry name" value="COPPER HOMEOSTASIS PROTEIN CUTC HOMOLOG"/>
    <property type="match status" value="1"/>
</dbReference>
<dbReference type="HAMAP" id="MF_00795">
    <property type="entry name" value="CutC"/>
    <property type="match status" value="1"/>
</dbReference>
<evidence type="ECO:0000313" key="3">
    <source>
        <dbReference type="EMBL" id="MFC3704871.1"/>
    </source>
</evidence>
<evidence type="ECO:0000256" key="2">
    <source>
        <dbReference type="HAMAP-Rule" id="MF_00795"/>
    </source>
</evidence>
<proteinExistence type="inferred from homology"/>
<evidence type="ECO:0000256" key="1">
    <source>
        <dbReference type="ARBA" id="ARBA00007768"/>
    </source>
</evidence>
<name>A0ABV7WZX1_9HYPH</name>
<comment type="caution">
    <text evidence="2">Once thought to be involved in copper homeostasis, experiments in E.coli have shown this is not the case.</text>
</comment>
<dbReference type="InterPro" id="IPR036822">
    <property type="entry name" value="CutC-like_dom_sf"/>
</dbReference>
<accession>A0ABV7WZX1</accession>
<sequence>MTLLEICIDDAAGLAAAIAGGADRVEVCAALELGGLTPAPGLMALAAGAGIPARAMIRPRPGDFVFDAGDIDAMLGDIAAARAAGLEGVVLGASHADGRLDLETLGVLCAAATGLKRTLHRAIDLVPDMAAAVDAAIALGFDTILSSGQARTAPEGMAQLALAHRRARGRLTVMAGAGITERTAPALLAQLPLGAVHGSCSEPASPSGPAARHLGFASPARRTTSAAKVAALKAAIRQLV</sequence>
<dbReference type="Gene3D" id="3.20.20.380">
    <property type="entry name" value="Copper homeostasis (CutC) domain"/>
    <property type="match status" value="1"/>
</dbReference>
<gene>
    <name evidence="2" type="primary">cutC</name>
    <name evidence="3" type="ORF">ACFOOL_08890</name>
</gene>
<dbReference type="Pfam" id="PF03932">
    <property type="entry name" value="CutC"/>
    <property type="match status" value="1"/>
</dbReference>
<comment type="caution">
    <text evidence="3">The sequence shown here is derived from an EMBL/GenBank/DDBJ whole genome shotgun (WGS) entry which is preliminary data.</text>
</comment>
<dbReference type="InterPro" id="IPR005627">
    <property type="entry name" value="CutC-like"/>
</dbReference>
<protein>
    <recommendedName>
        <fullName evidence="2">PF03932 family protein CutC</fullName>
    </recommendedName>
</protein>
<dbReference type="SUPFAM" id="SSF110395">
    <property type="entry name" value="CutC-like"/>
    <property type="match status" value="1"/>
</dbReference>